<evidence type="ECO:0000313" key="3">
    <source>
        <dbReference type="Proteomes" id="UP000438429"/>
    </source>
</evidence>
<dbReference type="Proteomes" id="UP000438429">
    <property type="component" value="Unassembled WGS sequence"/>
</dbReference>
<accession>A0A6A4TRM5</accession>
<name>A0A6A4TRM5_SCOMX</name>
<dbReference type="AlphaFoldDB" id="A0A6A4TRM5"/>
<comment type="caution">
    <text evidence="2">The sequence shown here is derived from an EMBL/GenBank/DDBJ whole genome shotgun (WGS) entry which is preliminary data.</text>
</comment>
<protein>
    <submittedName>
        <fullName evidence="2">Uncharacterized protein</fullName>
    </submittedName>
</protein>
<dbReference type="EMBL" id="VEVO01000001">
    <property type="protein sequence ID" value="KAF0047549.1"/>
    <property type="molecule type" value="Genomic_DNA"/>
</dbReference>
<sequence length="194" mass="21290">MPMLKQSKCCSGWTPFQVKIGSFLETASSVAEQMDGSYLTHDMMYPPKEKFQPASFVDPGERPRREPSKVHPDAAAFSKANYFFLSHQPLTSDDSSADDNVIAFSQCHWLGGALSSTVLISPHFKPQSSLPQSARVEAAERSLPQKRLVDEDGGSKQDSSQQPGISRHSNTAVEIELLVEQDIPRIMSLPVAAV</sequence>
<reference evidence="2 3" key="1">
    <citation type="submission" date="2019-06" db="EMBL/GenBank/DDBJ databases">
        <title>Draft genomes of female and male turbot (Scophthalmus maximus).</title>
        <authorList>
            <person name="Xu H."/>
            <person name="Xu X.-W."/>
            <person name="Shao C."/>
            <person name="Chen S."/>
        </authorList>
    </citation>
    <scope>NUCLEOTIDE SEQUENCE [LARGE SCALE GENOMIC DNA]</scope>
    <source>
        <strain evidence="2">Ysfricsl-2016a</strain>
        <tissue evidence="2">Blood</tissue>
    </source>
</reference>
<gene>
    <name evidence="2" type="ORF">F2P81_001182</name>
</gene>
<evidence type="ECO:0000256" key="1">
    <source>
        <dbReference type="SAM" id="MobiDB-lite"/>
    </source>
</evidence>
<feature type="region of interest" description="Disordered" evidence="1">
    <location>
        <begin position="128"/>
        <end position="167"/>
    </location>
</feature>
<evidence type="ECO:0000313" key="2">
    <source>
        <dbReference type="EMBL" id="KAF0047549.1"/>
    </source>
</evidence>
<feature type="compositionally biased region" description="Polar residues" evidence="1">
    <location>
        <begin position="156"/>
        <end position="167"/>
    </location>
</feature>
<organism evidence="2 3">
    <name type="scientific">Scophthalmus maximus</name>
    <name type="common">Turbot</name>
    <name type="synonym">Psetta maxima</name>
    <dbReference type="NCBI Taxonomy" id="52904"/>
    <lineage>
        <taxon>Eukaryota</taxon>
        <taxon>Metazoa</taxon>
        <taxon>Chordata</taxon>
        <taxon>Craniata</taxon>
        <taxon>Vertebrata</taxon>
        <taxon>Euteleostomi</taxon>
        <taxon>Actinopterygii</taxon>
        <taxon>Neopterygii</taxon>
        <taxon>Teleostei</taxon>
        <taxon>Neoteleostei</taxon>
        <taxon>Acanthomorphata</taxon>
        <taxon>Carangaria</taxon>
        <taxon>Pleuronectiformes</taxon>
        <taxon>Pleuronectoidei</taxon>
        <taxon>Scophthalmidae</taxon>
        <taxon>Scophthalmus</taxon>
    </lineage>
</organism>
<proteinExistence type="predicted"/>